<dbReference type="GO" id="GO:0005506">
    <property type="term" value="F:iron ion binding"/>
    <property type="evidence" value="ECO:0007669"/>
    <property type="project" value="InterPro"/>
</dbReference>
<evidence type="ECO:0008006" key="13">
    <source>
        <dbReference type="Google" id="ProtNLM"/>
    </source>
</evidence>
<keyword evidence="10" id="KW-0472">Membrane</keyword>
<dbReference type="PANTHER" id="PTHR24305">
    <property type="entry name" value="CYTOCHROME P450"/>
    <property type="match status" value="1"/>
</dbReference>
<dbReference type="SUPFAM" id="SSF48264">
    <property type="entry name" value="Cytochrome P450"/>
    <property type="match status" value="1"/>
</dbReference>
<dbReference type="InterPro" id="IPR017972">
    <property type="entry name" value="Cyt_P450_CS"/>
</dbReference>
<keyword evidence="6 8" id="KW-0408">Iron</keyword>
<comment type="similarity">
    <text evidence="2 9">Belongs to the cytochrome P450 family.</text>
</comment>
<dbReference type="PRINTS" id="PR00463">
    <property type="entry name" value="EP450I"/>
</dbReference>
<dbReference type="CDD" id="cd11062">
    <property type="entry name" value="CYP58-like"/>
    <property type="match status" value="1"/>
</dbReference>
<dbReference type="AlphaFoldDB" id="A0AAJ0CFX4"/>
<dbReference type="GO" id="GO:0016705">
    <property type="term" value="F:oxidoreductase activity, acting on paired donors, with incorporation or reduction of molecular oxygen"/>
    <property type="evidence" value="ECO:0007669"/>
    <property type="project" value="InterPro"/>
</dbReference>
<dbReference type="GO" id="GO:0020037">
    <property type="term" value="F:heme binding"/>
    <property type="evidence" value="ECO:0007669"/>
    <property type="project" value="InterPro"/>
</dbReference>
<protein>
    <recommendedName>
        <fullName evidence="13">Trichodiene oxygenase</fullName>
    </recommendedName>
</protein>
<evidence type="ECO:0000256" key="3">
    <source>
        <dbReference type="ARBA" id="ARBA00022617"/>
    </source>
</evidence>
<dbReference type="InterPro" id="IPR002401">
    <property type="entry name" value="Cyt_P450_E_grp-I"/>
</dbReference>
<feature type="transmembrane region" description="Helical" evidence="10">
    <location>
        <begin position="6"/>
        <end position="26"/>
    </location>
</feature>
<evidence type="ECO:0000313" key="11">
    <source>
        <dbReference type="EMBL" id="KAK2592328.1"/>
    </source>
</evidence>
<keyword evidence="10" id="KW-1133">Transmembrane helix</keyword>
<evidence type="ECO:0000256" key="6">
    <source>
        <dbReference type="ARBA" id="ARBA00023004"/>
    </source>
</evidence>
<dbReference type="Pfam" id="PF00067">
    <property type="entry name" value="p450"/>
    <property type="match status" value="1"/>
</dbReference>
<keyword evidence="3 8" id="KW-0349">Heme</keyword>
<dbReference type="InterPro" id="IPR001128">
    <property type="entry name" value="Cyt_P450"/>
</dbReference>
<evidence type="ECO:0000313" key="12">
    <source>
        <dbReference type="Proteomes" id="UP001251528"/>
    </source>
</evidence>
<evidence type="ECO:0000256" key="2">
    <source>
        <dbReference type="ARBA" id="ARBA00010617"/>
    </source>
</evidence>
<keyword evidence="10" id="KW-0812">Transmembrane</keyword>
<evidence type="ECO:0000256" key="7">
    <source>
        <dbReference type="ARBA" id="ARBA00023033"/>
    </source>
</evidence>
<keyword evidence="5 9" id="KW-0560">Oxidoreductase</keyword>
<comment type="cofactor">
    <cofactor evidence="1 8">
        <name>heme</name>
        <dbReference type="ChEBI" id="CHEBI:30413"/>
    </cofactor>
</comment>
<gene>
    <name evidence="11" type="ORF">QQS21_009986</name>
</gene>
<keyword evidence="12" id="KW-1185">Reference proteome</keyword>
<sequence length="509" mass="57232">MEVLQILSWPYIAGAVVAYLVGLVFYRLVSHPLAGFPGPRLAAVTRYYEAYYDVVCHGQYTFKIAELHRKYGPIVRISPYELHVNDPAFFEKLYGQEGRFNKYAWTYDAFSTQDSVFCTIEHDDHRRRRAPLNPFFSKANVNRRQEIVQRAAAKLCQRISEFSGSSRTINLSHAVSAFTLDVGSEFILAKSYNNLDVQDFNAAMTGVSESFGSIWRVTKHVRWIGPFMKSLPLSFIERISDDGTKAFMGFLKDTLAIVTEAVNAASSSEESKAPKSLVHDILNSSLPPAEKTISRLNDEISNITGASFETTANTLRLVLYYVYSDAQILWRLRSEIATAKQSSCVANAVDMNVSALEQLPYLTAVLMEGLRLSPGIATRMARVAPKQILVYDKWQIPAGTPVGMTSLLIHMDEELYPEPKKFEPDRWMDKEVRMRANKTYSPFSRGTRVCLGMHLAWAELYLVIAALVDQFDFEFDGAGPEDVVCASDQFIVGRKNLSGIKAKVTQRKG</sequence>
<dbReference type="InterPro" id="IPR036396">
    <property type="entry name" value="Cyt_P450_sf"/>
</dbReference>
<proteinExistence type="inferred from homology"/>
<reference evidence="11" key="1">
    <citation type="submission" date="2023-06" db="EMBL/GenBank/DDBJ databases">
        <title>Conoideocrella luteorostrata (Hypocreales: Clavicipitaceae), a potential biocontrol fungus for elongate hemlock scale in United States Christmas tree production areas.</title>
        <authorList>
            <person name="Barrett H."/>
            <person name="Lovett B."/>
            <person name="Macias A.M."/>
            <person name="Stajich J.E."/>
            <person name="Kasson M.T."/>
        </authorList>
    </citation>
    <scope>NUCLEOTIDE SEQUENCE</scope>
    <source>
        <strain evidence="11">ARSEF 14590</strain>
    </source>
</reference>
<evidence type="ECO:0000256" key="10">
    <source>
        <dbReference type="SAM" id="Phobius"/>
    </source>
</evidence>
<dbReference type="GO" id="GO:0004497">
    <property type="term" value="F:monooxygenase activity"/>
    <property type="evidence" value="ECO:0007669"/>
    <property type="project" value="UniProtKB-KW"/>
</dbReference>
<evidence type="ECO:0000256" key="8">
    <source>
        <dbReference type="PIRSR" id="PIRSR602401-1"/>
    </source>
</evidence>
<organism evidence="11 12">
    <name type="scientific">Conoideocrella luteorostrata</name>
    <dbReference type="NCBI Taxonomy" id="1105319"/>
    <lineage>
        <taxon>Eukaryota</taxon>
        <taxon>Fungi</taxon>
        <taxon>Dikarya</taxon>
        <taxon>Ascomycota</taxon>
        <taxon>Pezizomycotina</taxon>
        <taxon>Sordariomycetes</taxon>
        <taxon>Hypocreomycetidae</taxon>
        <taxon>Hypocreales</taxon>
        <taxon>Clavicipitaceae</taxon>
        <taxon>Conoideocrella</taxon>
    </lineage>
</organism>
<feature type="binding site" description="axial binding residue" evidence="8">
    <location>
        <position position="450"/>
    </location>
    <ligand>
        <name>heme</name>
        <dbReference type="ChEBI" id="CHEBI:30413"/>
    </ligand>
    <ligandPart>
        <name>Fe</name>
        <dbReference type="ChEBI" id="CHEBI:18248"/>
    </ligandPart>
</feature>
<dbReference type="Gene3D" id="1.10.630.10">
    <property type="entry name" value="Cytochrome P450"/>
    <property type="match status" value="1"/>
</dbReference>
<dbReference type="PRINTS" id="PR00385">
    <property type="entry name" value="P450"/>
</dbReference>
<evidence type="ECO:0000256" key="1">
    <source>
        <dbReference type="ARBA" id="ARBA00001971"/>
    </source>
</evidence>
<dbReference type="PANTHER" id="PTHR24305:SF157">
    <property type="entry name" value="N-ACETYLTRYPTOPHAN 6-HYDROXYLASE IVOC-RELATED"/>
    <property type="match status" value="1"/>
</dbReference>
<name>A0AAJ0CFX4_9HYPO</name>
<keyword evidence="7 9" id="KW-0503">Monooxygenase</keyword>
<dbReference type="Proteomes" id="UP001251528">
    <property type="component" value="Unassembled WGS sequence"/>
</dbReference>
<keyword evidence="4 8" id="KW-0479">Metal-binding</keyword>
<evidence type="ECO:0000256" key="5">
    <source>
        <dbReference type="ARBA" id="ARBA00023002"/>
    </source>
</evidence>
<accession>A0AAJ0CFX4</accession>
<evidence type="ECO:0000256" key="9">
    <source>
        <dbReference type="RuleBase" id="RU000461"/>
    </source>
</evidence>
<dbReference type="PROSITE" id="PS00086">
    <property type="entry name" value="CYTOCHROME_P450"/>
    <property type="match status" value="1"/>
</dbReference>
<dbReference type="EMBL" id="JASWJB010000273">
    <property type="protein sequence ID" value="KAK2592328.1"/>
    <property type="molecule type" value="Genomic_DNA"/>
</dbReference>
<evidence type="ECO:0000256" key="4">
    <source>
        <dbReference type="ARBA" id="ARBA00022723"/>
    </source>
</evidence>
<dbReference type="InterPro" id="IPR050121">
    <property type="entry name" value="Cytochrome_P450_monoxygenase"/>
</dbReference>
<comment type="caution">
    <text evidence="11">The sequence shown here is derived from an EMBL/GenBank/DDBJ whole genome shotgun (WGS) entry which is preliminary data.</text>
</comment>